<dbReference type="Proteomes" id="UP000683925">
    <property type="component" value="Unassembled WGS sequence"/>
</dbReference>
<dbReference type="OMA" id="QKYTIKC"/>
<comment type="caution">
    <text evidence="1">The sequence shown here is derived from an EMBL/GenBank/DDBJ whole genome shotgun (WGS) entry which is preliminary data.</text>
</comment>
<keyword evidence="2" id="KW-1185">Reference proteome</keyword>
<evidence type="ECO:0000313" key="2">
    <source>
        <dbReference type="Proteomes" id="UP000683925"/>
    </source>
</evidence>
<sequence length="290" mass="33994">MIEIIVHQETFSHSIDIMTLYIISIKGDFNMKVQSIIDEKRIQTIFLLENQEQLLNLENITKSLASKSLEDQCEILFKEIYEAKKNIGLLFSEGKNDTLLFFASYMIMQEKKNMSWLQEQTFYSTFLKTEQETLQNLIKNSPDTLGSIFLHTEQLKTENPLVSSEIIYADKPQNSEAFDLNPPFVEGSQFNPPFPNIFLDSHIIEQQDNSLTQSMANTQKNGIQKSQVQNGNDKIIEVKEQEIESKEFEQEQYQYQEFEQEQEQEQTIKELAPPIQFQSFYQKYTIKCFK</sequence>
<accession>A0A8S1VLV1</accession>
<evidence type="ECO:0000313" key="1">
    <source>
        <dbReference type="EMBL" id="CAD8178978.1"/>
    </source>
</evidence>
<dbReference type="OrthoDB" id="309767at2759"/>
<protein>
    <submittedName>
        <fullName evidence="1">Uncharacterized protein</fullName>
    </submittedName>
</protein>
<name>A0A8S1VLV1_PAROT</name>
<gene>
    <name evidence="1" type="ORF">POCTA_138.1.T0720059</name>
</gene>
<proteinExistence type="predicted"/>
<reference evidence="1" key="1">
    <citation type="submission" date="2021-01" db="EMBL/GenBank/DDBJ databases">
        <authorList>
            <consortium name="Genoscope - CEA"/>
            <person name="William W."/>
        </authorList>
    </citation>
    <scope>NUCLEOTIDE SEQUENCE</scope>
</reference>
<organism evidence="1 2">
    <name type="scientific">Paramecium octaurelia</name>
    <dbReference type="NCBI Taxonomy" id="43137"/>
    <lineage>
        <taxon>Eukaryota</taxon>
        <taxon>Sar</taxon>
        <taxon>Alveolata</taxon>
        <taxon>Ciliophora</taxon>
        <taxon>Intramacronucleata</taxon>
        <taxon>Oligohymenophorea</taxon>
        <taxon>Peniculida</taxon>
        <taxon>Parameciidae</taxon>
        <taxon>Paramecium</taxon>
    </lineage>
</organism>
<dbReference type="AlphaFoldDB" id="A0A8S1VLV1"/>
<dbReference type="EMBL" id="CAJJDP010000071">
    <property type="protein sequence ID" value="CAD8178978.1"/>
    <property type="molecule type" value="Genomic_DNA"/>
</dbReference>